<feature type="repeat" description="TPR" evidence="3">
    <location>
        <begin position="109"/>
        <end position="142"/>
    </location>
</feature>
<accession>A0ABX0FSL2</accession>
<dbReference type="SUPFAM" id="SSF53756">
    <property type="entry name" value="UDP-Glycosyltransferase/glycogen phosphorylase"/>
    <property type="match status" value="1"/>
</dbReference>
<name>A0ABX0FSL2_9BURK</name>
<dbReference type="Gene3D" id="3.40.50.2000">
    <property type="entry name" value="Glycogen Phosphorylase B"/>
    <property type="match status" value="1"/>
</dbReference>
<evidence type="ECO:0000256" key="3">
    <source>
        <dbReference type="PROSITE-ProRule" id="PRU00339"/>
    </source>
</evidence>
<comment type="caution">
    <text evidence="4">The sequence shown here is derived from an EMBL/GenBank/DDBJ whole genome shotgun (WGS) entry which is preliminary data.</text>
</comment>
<gene>
    <name evidence="4" type="ORF">GW587_24570</name>
</gene>
<dbReference type="Pfam" id="PF13414">
    <property type="entry name" value="TPR_11"/>
    <property type="match status" value="2"/>
</dbReference>
<proteinExistence type="predicted"/>
<dbReference type="InterPro" id="IPR051685">
    <property type="entry name" value="Ycf3/AcsC/BcsC/TPR_MFPF"/>
</dbReference>
<dbReference type="SUPFAM" id="SSF48452">
    <property type="entry name" value="TPR-like"/>
    <property type="match status" value="1"/>
</dbReference>
<feature type="repeat" description="TPR" evidence="3">
    <location>
        <begin position="211"/>
        <end position="244"/>
    </location>
</feature>
<dbReference type="PANTHER" id="PTHR44943">
    <property type="entry name" value="CELLULOSE SYNTHASE OPERON PROTEIN C"/>
    <property type="match status" value="1"/>
</dbReference>
<evidence type="ECO:0000256" key="2">
    <source>
        <dbReference type="ARBA" id="ARBA00022803"/>
    </source>
</evidence>
<dbReference type="Pfam" id="PF13181">
    <property type="entry name" value="TPR_8"/>
    <property type="match status" value="1"/>
</dbReference>
<dbReference type="PROSITE" id="PS50005">
    <property type="entry name" value="TPR"/>
    <property type="match status" value="8"/>
</dbReference>
<feature type="repeat" description="TPR" evidence="3">
    <location>
        <begin position="383"/>
        <end position="416"/>
    </location>
</feature>
<keyword evidence="2 3" id="KW-0802">TPR repeat</keyword>
<dbReference type="PANTHER" id="PTHR44943:SF8">
    <property type="entry name" value="TPR REPEAT-CONTAINING PROTEIN MJ0263"/>
    <property type="match status" value="1"/>
</dbReference>
<keyword evidence="1" id="KW-0677">Repeat</keyword>
<dbReference type="PROSITE" id="PS50293">
    <property type="entry name" value="TPR_REGION"/>
    <property type="match status" value="1"/>
</dbReference>
<feature type="repeat" description="TPR" evidence="3">
    <location>
        <begin position="75"/>
        <end position="108"/>
    </location>
</feature>
<protein>
    <submittedName>
        <fullName evidence="4">Tetratricopeptide repeat protein</fullName>
    </submittedName>
</protein>
<dbReference type="Gene3D" id="1.25.40.10">
    <property type="entry name" value="Tetratricopeptide repeat domain"/>
    <property type="match status" value="5"/>
</dbReference>
<dbReference type="Proteomes" id="UP000666369">
    <property type="component" value="Unassembled WGS sequence"/>
</dbReference>
<feature type="repeat" description="TPR" evidence="3">
    <location>
        <begin position="41"/>
        <end position="74"/>
    </location>
</feature>
<dbReference type="RefSeq" id="WP_166107541.1">
    <property type="nucleotide sequence ID" value="NZ_JAADJT010000012.1"/>
</dbReference>
<reference evidence="5" key="1">
    <citation type="submission" date="2023-07" db="EMBL/GenBank/DDBJ databases">
        <title>Duganella aceri sp. nov., isolated from tree sap.</title>
        <authorList>
            <person name="Kim I.S."/>
        </authorList>
    </citation>
    <scope>NUCLEOTIDE SEQUENCE [LARGE SCALE GENOMIC DNA]</scope>
    <source>
        <strain evidence="5">SAP-35</strain>
    </source>
</reference>
<keyword evidence="5" id="KW-1185">Reference proteome</keyword>
<dbReference type="SUPFAM" id="SSF48439">
    <property type="entry name" value="Protein prenylyltransferase"/>
    <property type="match status" value="1"/>
</dbReference>
<sequence length="735" mass="82324">MATTSNVDQLFAQAIQFHNEGKLAQALQVYEHVLRLEPQHFDALHNTGIAAFQSGNFEVAASFFRSALKLDPDHADAHNNLGNALREMQLMEDALRSYDRALALTGGDANTHFNRAVTLQSLMRADEALQSYDKALALDANDDQAWSNRSTLLWQAKQYDLARINAEQALALNPHNIEAHNNCGNILQDLGQAEQAEESYRQALALLPEYADAHYNLGRLLLAEARHAEALHSLDQAVSLHPQFVQAHRQRALALRRLDRPDDAQRAEDDASALQRQLTAAYRQRGQELEQLGHYESAAALYATALELDGGDAELRQLHARALANTRQREEILTGLRQALELKMERAARHAPPELVQSMNPAEDYEKARIALEKLTKMAPANPRAYVNLGSILTRLGLTDQAMANYERVLALDPDSALAHWNRGLLLLGRGDYERGWQGYEYRWKAKDLPLSKYKRNFLKPQWTGRESLKGKTILLHAEQGLGDAMQFCRYATLVKQRGARVVLEMFPSLVPLMASLQGVDQIVPSKSPLPHFDYHIPLLSLPLAFNTRIDSIPTATSYLASDPAKREQWSQVLGSKTRQRIGVVWSGNVTHGNDHNRTLPLSVLAPLLTEKHEFICLQKDIRLEDKELLDTLPIRQVSHLLNDFSDTAALCDLMDVVITVDTSVAHLAGALGKPVWVMLPTPFEWRWLEHGETSPWYPTATLYRQERIGDWRPVIDAVEASLNQLPATADGGPA</sequence>
<dbReference type="InterPro" id="IPR011990">
    <property type="entry name" value="TPR-like_helical_dom_sf"/>
</dbReference>
<dbReference type="EMBL" id="JAADJT010000012">
    <property type="protein sequence ID" value="NGZ87422.1"/>
    <property type="molecule type" value="Genomic_DNA"/>
</dbReference>
<dbReference type="SMART" id="SM00028">
    <property type="entry name" value="TPR"/>
    <property type="match status" value="10"/>
</dbReference>
<dbReference type="Pfam" id="PF13432">
    <property type="entry name" value="TPR_16"/>
    <property type="match status" value="2"/>
</dbReference>
<dbReference type="InterPro" id="IPR019734">
    <property type="entry name" value="TPR_rpt"/>
</dbReference>
<feature type="repeat" description="TPR" evidence="3">
    <location>
        <begin position="177"/>
        <end position="210"/>
    </location>
</feature>
<evidence type="ECO:0000256" key="1">
    <source>
        <dbReference type="ARBA" id="ARBA00022737"/>
    </source>
</evidence>
<feature type="repeat" description="TPR" evidence="3">
    <location>
        <begin position="7"/>
        <end position="40"/>
    </location>
</feature>
<evidence type="ECO:0000313" key="5">
    <source>
        <dbReference type="Proteomes" id="UP000666369"/>
    </source>
</evidence>
<evidence type="ECO:0000313" key="4">
    <source>
        <dbReference type="EMBL" id="NGZ87422.1"/>
    </source>
</evidence>
<feature type="repeat" description="TPR" evidence="3">
    <location>
        <begin position="279"/>
        <end position="312"/>
    </location>
</feature>
<organism evidence="4 5">
    <name type="scientific">Duganella aceris</name>
    <dbReference type="NCBI Taxonomy" id="2703883"/>
    <lineage>
        <taxon>Bacteria</taxon>
        <taxon>Pseudomonadati</taxon>
        <taxon>Pseudomonadota</taxon>
        <taxon>Betaproteobacteria</taxon>
        <taxon>Burkholderiales</taxon>
        <taxon>Oxalobacteraceae</taxon>
        <taxon>Telluria group</taxon>
        <taxon>Duganella</taxon>
    </lineage>
</organism>